<dbReference type="CDD" id="cd01935">
    <property type="entry name" value="Ntn_CGH_like"/>
    <property type="match status" value="1"/>
</dbReference>
<evidence type="ECO:0000313" key="3">
    <source>
        <dbReference type="Proteomes" id="UP000027980"/>
    </source>
</evidence>
<dbReference type="OrthoDB" id="8617387at2"/>
<dbReference type="PANTHER" id="PTHR34180:SF1">
    <property type="entry name" value="BETA-ALANYL-DOPAMINE_CARCININE HYDROLASE"/>
    <property type="match status" value="1"/>
</dbReference>
<protein>
    <recommendedName>
        <fullName evidence="1">Peptidase C45 hydrolase domain-containing protein</fullName>
    </recommendedName>
</protein>
<dbReference type="KEGG" id="tap:GZ22_07555"/>
<reference evidence="2 3" key="1">
    <citation type="submission" date="2014-07" db="EMBL/GenBank/DDBJ databases">
        <title>Complete genome sequence of a moderately halophilic bacterium Terribacillus aidingensis MP602, isolated from Cryptomeria fortunei in Tianmu mountain in China.</title>
        <authorList>
            <person name="Wang Y."/>
            <person name="Lu P."/>
            <person name="Zhang L."/>
        </authorList>
    </citation>
    <scope>NUCLEOTIDE SEQUENCE [LARGE SCALE GENOMIC DNA]</scope>
    <source>
        <strain evidence="2 3">MP602</strain>
    </source>
</reference>
<dbReference type="InterPro" id="IPR005079">
    <property type="entry name" value="Peptidase_C45_hydrolase"/>
</dbReference>
<dbReference type="Pfam" id="PF03417">
    <property type="entry name" value="AAT"/>
    <property type="match status" value="1"/>
</dbReference>
<dbReference type="NCBIfam" id="NF040521">
    <property type="entry name" value="C45_proenzyme"/>
    <property type="match status" value="1"/>
</dbReference>
<sequence length="348" mass="40270">MKQIHSNVLTYRGSHYEFGVMQGERLKNTPLYAYQQKQKERNRRRFTVDSADAFRMFRSYHPGIYEELTGLSDALGLSIDETLMDYSGFQQEWRINSGCSIVAGNDFLARNYDYHPKTYEGRFLLYQPSEQEYFATIGPTQRILGRIDGMNEKGLTIGYNFVHQRFPEEGFICNMLSRIILETCSTTEEAVEKLTEMPHRHSFNYVINDAAGVRRVVEGSPRGTAVREASFSTNHFEVLTKENRHHLVDSKRRFDNIHKHYKENINAAEGFSLLNDPEHDVFSDQYRNWGGTIHTSVYKPKELKMGFAIGNQQPTEVDFGSWLKGEELSFSQFTGDLDTDVRIPYMGE</sequence>
<dbReference type="PANTHER" id="PTHR34180">
    <property type="entry name" value="PEPTIDASE C45"/>
    <property type="match status" value="1"/>
</dbReference>
<dbReference type="EMBL" id="CP008876">
    <property type="protein sequence ID" value="AIF66501.1"/>
    <property type="molecule type" value="Genomic_DNA"/>
</dbReference>
<dbReference type="Proteomes" id="UP000027980">
    <property type="component" value="Chromosome"/>
</dbReference>
<name>A0A075LK62_9BACI</name>
<dbReference type="InterPro" id="IPR047794">
    <property type="entry name" value="C45_proenzyme-like"/>
</dbReference>
<gene>
    <name evidence="2" type="ORF">GZ22_07555</name>
</gene>
<dbReference type="HOGENOM" id="CLU_069137_0_0_9"/>
<evidence type="ECO:0000259" key="1">
    <source>
        <dbReference type="Pfam" id="PF03417"/>
    </source>
</evidence>
<evidence type="ECO:0000313" key="2">
    <source>
        <dbReference type="EMBL" id="AIF66501.1"/>
    </source>
</evidence>
<dbReference type="InterPro" id="IPR047801">
    <property type="entry name" value="Peptidase_C45"/>
</dbReference>
<dbReference type="GeneID" id="34221062"/>
<organism evidence="2 3">
    <name type="scientific">Terribacillus saccharophilus</name>
    <dbReference type="NCBI Taxonomy" id="361277"/>
    <lineage>
        <taxon>Bacteria</taxon>
        <taxon>Bacillati</taxon>
        <taxon>Bacillota</taxon>
        <taxon>Bacilli</taxon>
        <taxon>Bacillales</taxon>
        <taxon>Bacillaceae</taxon>
        <taxon>Terribacillus</taxon>
    </lineage>
</organism>
<dbReference type="AlphaFoldDB" id="A0A075LK62"/>
<dbReference type="Gene3D" id="3.60.60.10">
    <property type="entry name" value="Penicillin V Acylase, Chain A"/>
    <property type="match status" value="1"/>
</dbReference>
<dbReference type="InterPro" id="IPR029055">
    <property type="entry name" value="Ntn_hydrolases_N"/>
</dbReference>
<proteinExistence type="predicted"/>
<feature type="domain" description="Peptidase C45 hydrolase" evidence="1">
    <location>
        <begin position="105"/>
        <end position="312"/>
    </location>
</feature>
<accession>A0A075LK62</accession>
<dbReference type="SUPFAM" id="SSF56235">
    <property type="entry name" value="N-terminal nucleophile aminohydrolases (Ntn hydrolases)"/>
    <property type="match status" value="1"/>
</dbReference>
<dbReference type="RefSeq" id="WP_038560550.1">
    <property type="nucleotide sequence ID" value="NZ_CP008876.1"/>
</dbReference>